<proteinExistence type="predicted"/>
<name>A0ABQ6LNN9_9RHOB</name>
<feature type="chain" id="PRO_5046732669" description="DUF4189 domain-containing protein" evidence="1">
    <location>
        <begin position="20"/>
        <end position="128"/>
    </location>
</feature>
<evidence type="ECO:0000313" key="4">
    <source>
        <dbReference type="Proteomes" id="UP001239909"/>
    </source>
</evidence>
<dbReference type="InterPro" id="IPR025240">
    <property type="entry name" value="DUF4189"/>
</dbReference>
<dbReference type="Proteomes" id="UP001239909">
    <property type="component" value="Unassembled WGS sequence"/>
</dbReference>
<protein>
    <recommendedName>
        <fullName evidence="2">DUF4189 domain-containing protein</fullName>
    </recommendedName>
</protein>
<reference evidence="3 4" key="1">
    <citation type="submission" date="2023-04" db="EMBL/GenBank/DDBJ databases">
        <title>Marinoamorphus aggregata gen. nov., sp. Nov., isolate from tissue of brittle star Ophioplocus japonicus.</title>
        <authorList>
            <person name="Kawano K."/>
            <person name="Sawayama S."/>
            <person name="Nakagawa S."/>
        </authorList>
    </citation>
    <scope>NUCLEOTIDE SEQUENCE [LARGE SCALE GENOMIC DNA]</scope>
    <source>
        <strain evidence="3 4">NKW23</strain>
    </source>
</reference>
<feature type="domain" description="DUF4189" evidence="2">
    <location>
        <begin position="22"/>
        <end position="123"/>
    </location>
</feature>
<keyword evidence="1" id="KW-0732">Signal</keyword>
<sequence length="128" mass="13317">MIRIALIAMLVGAALPAAAETFGAIAYSTSDQKWGRAWDYGSREAAETAAKEFCAAAGGANCETAVWLEDGCGAVARAPSTKDISQLGVSWGFETAEASRPRAIAECEQNHGGEACTVVASVCSWKKN</sequence>
<dbReference type="EMBL" id="BSYI01000043">
    <property type="protein sequence ID" value="GMG84783.1"/>
    <property type="molecule type" value="Genomic_DNA"/>
</dbReference>
<evidence type="ECO:0000259" key="2">
    <source>
        <dbReference type="Pfam" id="PF13827"/>
    </source>
</evidence>
<evidence type="ECO:0000256" key="1">
    <source>
        <dbReference type="SAM" id="SignalP"/>
    </source>
</evidence>
<keyword evidence="4" id="KW-1185">Reference proteome</keyword>
<organism evidence="3 4">
    <name type="scientific">Paralimibaculum aggregatum</name>
    <dbReference type="NCBI Taxonomy" id="3036245"/>
    <lineage>
        <taxon>Bacteria</taxon>
        <taxon>Pseudomonadati</taxon>
        <taxon>Pseudomonadota</taxon>
        <taxon>Alphaproteobacteria</taxon>
        <taxon>Rhodobacterales</taxon>
        <taxon>Paracoccaceae</taxon>
        <taxon>Paralimibaculum</taxon>
    </lineage>
</organism>
<comment type="caution">
    <text evidence="3">The sequence shown here is derived from an EMBL/GenBank/DDBJ whole genome shotgun (WGS) entry which is preliminary data.</text>
</comment>
<evidence type="ECO:0000313" key="3">
    <source>
        <dbReference type="EMBL" id="GMG84783.1"/>
    </source>
</evidence>
<accession>A0ABQ6LNN9</accession>
<dbReference type="Pfam" id="PF13827">
    <property type="entry name" value="DUF4189"/>
    <property type="match status" value="1"/>
</dbReference>
<dbReference type="RefSeq" id="WP_285673897.1">
    <property type="nucleotide sequence ID" value="NZ_BSYI01000043.1"/>
</dbReference>
<gene>
    <name evidence="3" type="ORF">LNKW23_39990</name>
</gene>
<feature type="signal peptide" evidence="1">
    <location>
        <begin position="1"/>
        <end position="19"/>
    </location>
</feature>